<keyword evidence="2" id="KW-1185">Reference proteome</keyword>
<evidence type="ECO:0000313" key="2">
    <source>
        <dbReference type="Proteomes" id="UP000190080"/>
    </source>
</evidence>
<dbReference type="Proteomes" id="UP000190080">
    <property type="component" value="Unassembled WGS sequence"/>
</dbReference>
<protein>
    <submittedName>
        <fullName evidence="1">Uncharacterized protein</fullName>
    </submittedName>
</protein>
<gene>
    <name evidence="1" type="ORF">CLORY_10120</name>
</gene>
<evidence type="ECO:0000313" key="1">
    <source>
        <dbReference type="EMBL" id="OPJ63828.1"/>
    </source>
</evidence>
<dbReference type="RefSeq" id="WP_242954343.1">
    <property type="nucleotide sequence ID" value="NZ_MZGV01000007.1"/>
</dbReference>
<sequence>MKYFGEGLSEKHKELGKIIRKKDEILQAKSLFLAIYESLHLSKVVGTVPNEVNELIKDLEENEYVSCKKKSVI</sequence>
<reference evidence="1 2" key="1">
    <citation type="submission" date="2017-03" db="EMBL/GenBank/DDBJ databases">
        <title>Genome sequence of Clostridium oryzae DSM 28571.</title>
        <authorList>
            <person name="Poehlein A."/>
            <person name="Daniel R."/>
        </authorList>
    </citation>
    <scope>NUCLEOTIDE SEQUENCE [LARGE SCALE GENOMIC DNA]</scope>
    <source>
        <strain evidence="1 2">DSM 28571</strain>
    </source>
</reference>
<accession>A0A1V4IUU3</accession>
<name>A0A1V4IUU3_9CLOT</name>
<dbReference type="AlphaFoldDB" id="A0A1V4IUU3"/>
<comment type="caution">
    <text evidence="1">The sequence shown here is derived from an EMBL/GenBank/DDBJ whole genome shotgun (WGS) entry which is preliminary data.</text>
</comment>
<proteinExistence type="predicted"/>
<organism evidence="1 2">
    <name type="scientific">Clostridium oryzae</name>
    <dbReference type="NCBI Taxonomy" id="1450648"/>
    <lineage>
        <taxon>Bacteria</taxon>
        <taxon>Bacillati</taxon>
        <taxon>Bacillota</taxon>
        <taxon>Clostridia</taxon>
        <taxon>Eubacteriales</taxon>
        <taxon>Clostridiaceae</taxon>
        <taxon>Clostridium</taxon>
    </lineage>
</organism>
<dbReference type="EMBL" id="MZGV01000007">
    <property type="protein sequence ID" value="OPJ63828.1"/>
    <property type="molecule type" value="Genomic_DNA"/>
</dbReference>
<dbReference type="STRING" id="1450648.CLORY_10120"/>